<reference evidence="12" key="1">
    <citation type="submission" date="2012-11" db="EMBL/GenBank/DDBJ databases">
        <authorList>
            <person name="Lucero-Rivera Y.E."/>
            <person name="Tovar-Ramirez D."/>
        </authorList>
    </citation>
    <scope>NUCLEOTIDE SEQUENCE [LARGE SCALE GENOMIC DNA]</scope>
    <source>
        <strain evidence="12">Araruama</strain>
    </source>
</reference>
<dbReference type="NCBIfam" id="TIGR01573">
    <property type="entry name" value="cas2"/>
    <property type="match status" value="1"/>
</dbReference>
<dbReference type="PIRSF" id="PIRSF032582">
    <property type="entry name" value="Cas2"/>
    <property type="match status" value="1"/>
</dbReference>
<dbReference type="AlphaFoldDB" id="A0A1V1P688"/>
<evidence type="ECO:0000256" key="10">
    <source>
        <dbReference type="PIRNR" id="PIRNR032582"/>
    </source>
</evidence>
<keyword evidence="7 9" id="KW-0460">Magnesium</keyword>
<evidence type="ECO:0000256" key="8">
    <source>
        <dbReference type="ARBA" id="ARBA00023118"/>
    </source>
</evidence>
<keyword evidence="3 9" id="KW-0540">Nuclease</keyword>
<comment type="caution">
    <text evidence="11">The sequence shown here is derived from an EMBL/GenBank/DDBJ whole genome shotgun (WGS) entry which is preliminary data.</text>
</comment>
<name>A0A1V1P688_9BACT</name>
<sequence>MKANFLVGYDIADAKRLRKTAQTMQEFGYRVQYSFFHCFISNRQKKRLIERVSKIINKEEDQIIIIPITEKQLKEIESIGIKEDMRHHGIIIV</sequence>
<keyword evidence="5 9" id="KW-0255">Endonuclease</keyword>
<dbReference type="PANTHER" id="PTHR34405:SF3">
    <property type="entry name" value="CRISPR-ASSOCIATED ENDORIBONUCLEASE CAS2 3"/>
    <property type="match status" value="1"/>
</dbReference>
<comment type="cofactor">
    <cofactor evidence="1 9">
        <name>Mg(2+)</name>
        <dbReference type="ChEBI" id="CHEBI:18420"/>
    </cofactor>
</comment>
<evidence type="ECO:0000313" key="12">
    <source>
        <dbReference type="Proteomes" id="UP000189670"/>
    </source>
</evidence>
<comment type="subunit">
    <text evidence="9">Homodimer, forms a heterotetramer with a Cas1 homodimer.</text>
</comment>
<dbReference type="GO" id="GO:0046872">
    <property type="term" value="F:metal ion binding"/>
    <property type="evidence" value="ECO:0007669"/>
    <property type="project" value="UniProtKB-UniRule"/>
</dbReference>
<dbReference type="GO" id="GO:0004521">
    <property type="term" value="F:RNA endonuclease activity"/>
    <property type="evidence" value="ECO:0007669"/>
    <property type="project" value="UniProtKB-UniRule"/>
</dbReference>
<dbReference type="Gene3D" id="3.30.70.240">
    <property type="match status" value="1"/>
</dbReference>
<evidence type="ECO:0000256" key="3">
    <source>
        <dbReference type="ARBA" id="ARBA00022722"/>
    </source>
</evidence>
<keyword evidence="4 9" id="KW-0479">Metal-binding</keyword>
<dbReference type="Pfam" id="PF09827">
    <property type="entry name" value="CRISPR_Cas2"/>
    <property type="match status" value="1"/>
</dbReference>
<dbReference type="InterPro" id="IPR021127">
    <property type="entry name" value="CRISPR_associated_Cas2"/>
</dbReference>
<dbReference type="InterPro" id="IPR019199">
    <property type="entry name" value="Virulence_VapD/CRISPR_Cas2"/>
</dbReference>
<evidence type="ECO:0000256" key="4">
    <source>
        <dbReference type="ARBA" id="ARBA00022723"/>
    </source>
</evidence>
<proteinExistence type="inferred from homology"/>
<dbReference type="HAMAP" id="MF_01471">
    <property type="entry name" value="Cas2"/>
    <property type="match status" value="1"/>
</dbReference>
<feature type="binding site" evidence="9">
    <location>
        <position position="10"/>
    </location>
    <ligand>
        <name>Mg(2+)</name>
        <dbReference type="ChEBI" id="CHEBI:18420"/>
        <note>catalytic</note>
    </ligand>
</feature>
<dbReference type="CDD" id="cd09725">
    <property type="entry name" value="Cas2_I_II_III"/>
    <property type="match status" value="1"/>
</dbReference>
<dbReference type="Proteomes" id="UP000189670">
    <property type="component" value="Unassembled WGS sequence"/>
</dbReference>
<keyword evidence="6 9" id="KW-0378">Hydrolase</keyword>
<dbReference type="SUPFAM" id="SSF143430">
    <property type="entry name" value="TTP0101/SSO1404-like"/>
    <property type="match status" value="1"/>
</dbReference>
<keyword evidence="8 9" id="KW-0051">Antiviral defense</keyword>
<evidence type="ECO:0000313" key="11">
    <source>
        <dbReference type="EMBL" id="ETR70255.1"/>
    </source>
</evidence>
<organism evidence="11 12">
    <name type="scientific">Candidatus Magnetoglobus multicellularis str. Araruama</name>
    <dbReference type="NCBI Taxonomy" id="890399"/>
    <lineage>
        <taxon>Bacteria</taxon>
        <taxon>Pseudomonadati</taxon>
        <taxon>Thermodesulfobacteriota</taxon>
        <taxon>Desulfobacteria</taxon>
        <taxon>Desulfobacterales</taxon>
        <taxon>Desulfobacteraceae</taxon>
        <taxon>Candidatus Magnetoglobus</taxon>
    </lineage>
</organism>
<dbReference type="PANTHER" id="PTHR34405">
    <property type="entry name" value="CRISPR-ASSOCIATED ENDORIBONUCLEASE CAS2"/>
    <property type="match status" value="1"/>
</dbReference>
<evidence type="ECO:0000256" key="7">
    <source>
        <dbReference type="ARBA" id="ARBA00022842"/>
    </source>
</evidence>
<comment type="similarity">
    <text evidence="2 9 10">Belongs to the CRISPR-associated endoribonuclease Cas2 protein family.</text>
</comment>
<evidence type="ECO:0000256" key="5">
    <source>
        <dbReference type="ARBA" id="ARBA00022759"/>
    </source>
</evidence>
<dbReference type="EC" id="3.1.-.-" evidence="9"/>
<dbReference type="GO" id="GO:0051607">
    <property type="term" value="P:defense response to virus"/>
    <property type="evidence" value="ECO:0007669"/>
    <property type="project" value="UniProtKB-UniRule"/>
</dbReference>
<dbReference type="EMBL" id="ATBP01000455">
    <property type="protein sequence ID" value="ETR70255.1"/>
    <property type="molecule type" value="Genomic_DNA"/>
</dbReference>
<evidence type="ECO:0000256" key="1">
    <source>
        <dbReference type="ARBA" id="ARBA00001946"/>
    </source>
</evidence>
<comment type="function">
    <text evidence="9">CRISPR (clustered regularly interspaced short palindromic repeat), is an adaptive immune system that provides protection against mobile genetic elements (viruses, transposable elements and conjugative plasmids). CRISPR clusters contain sequences complementary to antecedent mobile elements and target invading nucleic acids. CRISPR clusters are transcribed and processed into CRISPR RNA (crRNA). Functions as a ssRNA-specific endoribonuclease. Involved in the integration of spacer DNA into the CRISPR cassette.</text>
</comment>
<protein>
    <recommendedName>
        <fullName evidence="9">CRISPR-associated endoribonuclease Cas2</fullName>
        <ecNumber evidence="9">3.1.-.-</ecNumber>
    </recommendedName>
</protein>
<evidence type="ECO:0000256" key="6">
    <source>
        <dbReference type="ARBA" id="ARBA00022801"/>
    </source>
</evidence>
<dbReference type="GO" id="GO:0016787">
    <property type="term" value="F:hydrolase activity"/>
    <property type="evidence" value="ECO:0007669"/>
    <property type="project" value="UniProtKB-KW"/>
</dbReference>
<evidence type="ECO:0000256" key="2">
    <source>
        <dbReference type="ARBA" id="ARBA00009959"/>
    </source>
</evidence>
<gene>
    <name evidence="9" type="primary">cas2</name>
    <name evidence="11" type="ORF">OMM_08944</name>
</gene>
<accession>A0A1V1P688</accession>
<evidence type="ECO:0000256" key="9">
    <source>
        <dbReference type="HAMAP-Rule" id="MF_01471"/>
    </source>
</evidence>
<dbReference type="GO" id="GO:0043571">
    <property type="term" value="P:maintenance of CRISPR repeat elements"/>
    <property type="evidence" value="ECO:0007669"/>
    <property type="project" value="UniProtKB-UniRule"/>
</dbReference>